<dbReference type="RefSeq" id="WP_100336878.1">
    <property type="nucleotide sequence ID" value="NZ_PGFA01000001.1"/>
</dbReference>
<dbReference type="EMBL" id="PGFA01000001">
    <property type="protein sequence ID" value="PJJ61271.1"/>
    <property type="molecule type" value="Genomic_DNA"/>
</dbReference>
<keyword evidence="3" id="KW-1185">Reference proteome</keyword>
<evidence type="ECO:0000313" key="3">
    <source>
        <dbReference type="Proteomes" id="UP000228535"/>
    </source>
</evidence>
<gene>
    <name evidence="2" type="ORF">CLV45_2709</name>
</gene>
<accession>A0A2M9BTM8</accession>
<organism evidence="2 3">
    <name type="scientific">Hymenobacter chitinivorans DSM 11115</name>
    <dbReference type="NCBI Taxonomy" id="1121954"/>
    <lineage>
        <taxon>Bacteria</taxon>
        <taxon>Pseudomonadati</taxon>
        <taxon>Bacteroidota</taxon>
        <taxon>Cytophagia</taxon>
        <taxon>Cytophagales</taxon>
        <taxon>Hymenobacteraceae</taxon>
        <taxon>Hymenobacter</taxon>
    </lineage>
</organism>
<evidence type="ECO:0000313" key="2">
    <source>
        <dbReference type="EMBL" id="PJJ61271.1"/>
    </source>
</evidence>
<proteinExistence type="predicted"/>
<reference evidence="2 3" key="1">
    <citation type="submission" date="2017-11" db="EMBL/GenBank/DDBJ databases">
        <title>Genomic Encyclopedia of Archaeal and Bacterial Type Strains, Phase II (KMG-II): From Individual Species to Whole Genera.</title>
        <authorList>
            <person name="Goeker M."/>
        </authorList>
    </citation>
    <scope>NUCLEOTIDE SEQUENCE [LARGE SCALE GENOMIC DNA]</scope>
    <source>
        <strain evidence="2 3">DSM 11115</strain>
    </source>
</reference>
<dbReference type="Proteomes" id="UP000228535">
    <property type="component" value="Unassembled WGS sequence"/>
</dbReference>
<protein>
    <submittedName>
        <fullName evidence="2">Type III secretion system (T3SS) SseB-like protein</fullName>
    </submittedName>
</protein>
<dbReference type="Pfam" id="PF07179">
    <property type="entry name" value="SseB"/>
    <property type="match status" value="1"/>
</dbReference>
<evidence type="ECO:0000259" key="1">
    <source>
        <dbReference type="Pfam" id="PF07179"/>
    </source>
</evidence>
<sequence>MESSVPRSFIDDLVSYFDQKQEMQAAYFAFLYSSVSQTHDLFLGVEHTGDLDGIKKMSLFIKQMYLPQAPMFFASSQEDAELFATVREQGLPFFSRQQERGIEQELLKGLFDQQRDRAELVGAVRDQGVYALVHKAQLEHKQLVIQSFSKDGEEFTPLFTSPDMLPLGGIGAPPAGVVLARLVWSKHLAGAAPRPVVLNPDTAFEAKFEL</sequence>
<name>A0A2M9BTM8_9BACT</name>
<dbReference type="OrthoDB" id="748429at2"/>
<feature type="domain" description="SseB protein N-terminal" evidence="1">
    <location>
        <begin position="113"/>
        <end position="208"/>
    </location>
</feature>
<dbReference type="AlphaFoldDB" id="A0A2M9BTM8"/>
<dbReference type="InterPro" id="IPR009839">
    <property type="entry name" value="SseB_N"/>
</dbReference>
<comment type="caution">
    <text evidence="2">The sequence shown here is derived from an EMBL/GenBank/DDBJ whole genome shotgun (WGS) entry which is preliminary data.</text>
</comment>